<feature type="domain" description="Smr" evidence="1">
    <location>
        <begin position="142"/>
        <end position="222"/>
    </location>
</feature>
<dbReference type="EMBL" id="CP000934">
    <property type="protein sequence ID" value="ACE84772.1"/>
    <property type="molecule type" value="Genomic_DNA"/>
</dbReference>
<gene>
    <name evidence="2" type="ordered locus">CJA_2971</name>
</gene>
<evidence type="ECO:0000313" key="2">
    <source>
        <dbReference type="EMBL" id="ACE84772.1"/>
    </source>
</evidence>
<name>B3PCR1_CELJU</name>
<evidence type="ECO:0000259" key="1">
    <source>
        <dbReference type="PROSITE" id="PS50828"/>
    </source>
</evidence>
<dbReference type="PANTHER" id="PTHR35562">
    <property type="entry name" value="DNA ENDONUCLEASE SMRA-RELATED"/>
    <property type="match status" value="1"/>
</dbReference>
<dbReference type="SMART" id="SM00463">
    <property type="entry name" value="SMR"/>
    <property type="match status" value="1"/>
</dbReference>
<dbReference type="InterPro" id="IPR036063">
    <property type="entry name" value="Smr_dom_sf"/>
</dbReference>
<dbReference type="PROSITE" id="PS50828">
    <property type="entry name" value="SMR"/>
    <property type="match status" value="1"/>
</dbReference>
<evidence type="ECO:0000313" key="3">
    <source>
        <dbReference type="Proteomes" id="UP000001036"/>
    </source>
</evidence>
<dbReference type="Pfam" id="PF01713">
    <property type="entry name" value="Smr"/>
    <property type="match status" value="1"/>
</dbReference>
<dbReference type="PANTHER" id="PTHR35562:SF2">
    <property type="entry name" value="DNA ENDONUCLEASE SMRA-RELATED"/>
    <property type="match status" value="1"/>
</dbReference>
<dbReference type="KEGG" id="cja:CJA_2971"/>
<dbReference type="SUPFAM" id="SSF160443">
    <property type="entry name" value="SMR domain-like"/>
    <property type="match status" value="1"/>
</dbReference>
<dbReference type="eggNOG" id="COG2840">
    <property type="taxonomic scope" value="Bacteria"/>
</dbReference>
<dbReference type="Gene3D" id="3.30.1370.110">
    <property type="match status" value="1"/>
</dbReference>
<dbReference type="Proteomes" id="UP000001036">
    <property type="component" value="Chromosome"/>
</dbReference>
<keyword evidence="3" id="KW-1185">Reference proteome</keyword>
<dbReference type="HOGENOM" id="CLU_055978_1_2_6"/>
<dbReference type="InterPro" id="IPR047688">
    <property type="entry name" value="Endonuc_SmrA"/>
</dbReference>
<dbReference type="GO" id="GO:0004520">
    <property type="term" value="F:DNA endonuclease activity"/>
    <property type="evidence" value="ECO:0007669"/>
    <property type="project" value="TreeGrafter"/>
</dbReference>
<sequence length="238" mass="27346">MIIALTSSRSCPCYCEKAALHRRPFHLQFRLCLKMAVGFILVRRFPMSKTPDSDFFLQQMQDVKPIKVEEKVTLASPQLDKINAETRRKAATAELAKDKNFLSGEYVEPVEPLAVIEFKRDGVQTGVYRNLRLGKYQIDARLDLHHMTVDQARNAVFQFIRDCMGHDIRCALITHGKGEGRGQTAQLKSCVAHWLPQFPEVLAFHSAQKPHGWVGATYVLLRKSEKKKLENWEMHNKR</sequence>
<organism evidence="2 3">
    <name type="scientific">Cellvibrio japonicus (strain Ueda107)</name>
    <name type="common">Pseudomonas fluorescens subsp. cellulosa</name>
    <dbReference type="NCBI Taxonomy" id="498211"/>
    <lineage>
        <taxon>Bacteria</taxon>
        <taxon>Pseudomonadati</taxon>
        <taxon>Pseudomonadota</taxon>
        <taxon>Gammaproteobacteria</taxon>
        <taxon>Cellvibrionales</taxon>
        <taxon>Cellvibrionaceae</taxon>
        <taxon>Cellvibrio</taxon>
    </lineage>
</organism>
<proteinExistence type="predicted"/>
<dbReference type="AlphaFoldDB" id="B3PCR1"/>
<dbReference type="NCBIfam" id="NF033154">
    <property type="entry name" value="endonuc_SmrA"/>
    <property type="match status" value="1"/>
</dbReference>
<dbReference type="InterPro" id="IPR002625">
    <property type="entry name" value="Smr_dom"/>
</dbReference>
<accession>B3PCR1</accession>
<dbReference type="STRING" id="498211.CJA_2971"/>
<protein>
    <submittedName>
        <fullName evidence="2">Smr domain protein</fullName>
    </submittedName>
</protein>
<reference evidence="2 3" key="1">
    <citation type="journal article" date="2008" name="J. Bacteriol.">
        <title>Insights into plant cell wall degradation from the genome sequence of the soil bacterium Cellvibrio japonicus.</title>
        <authorList>
            <person name="Deboy R.T."/>
            <person name="Mongodin E.F."/>
            <person name="Fouts D.E."/>
            <person name="Tailford L.E."/>
            <person name="Khouri H."/>
            <person name="Emerson J.B."/>
            <person name="Mohamoud Y."/>
            <person name="Watkins K."/>
            <person name="Henrissat B."/>
            <person name="Gilbert H.J."/>
            <person name="Nelson K.E."/>
        </authorList>
    </citation>
    <scope>NUCLEOTIDE SEQUENCE [LARGE SCALE GENOMIC DNA]</scope>
    <source>
        <strain evidence="2 3">Ueda107</strain>
    </source>
</reference>